<proteinExistence type="predicted"/>
<organism evidence="1 2">
    <name type="scientific">Dorcoceras hygrometricum</name>
    <dbReference type="NCBI Taxonomy" id="472368"/>
    <lineage>
        <taxon>Eukaryota</taxon>
        <taxon>Viridiplantae</taxon>
        <taxon>Streptophyta</taxon>
        <taxon>Embryophyta</taxon>
        <taxon>Tracheophyta</taxon>
        <taxon>Spermatophyta</taxon>
        <taxon>Magnoliopsida</taxon>
        <taxon>eudicotyledons</taxon>
        <taxon>Gunneridae</taxon>
        <taxon>Pentapetalae</taxon>
        <taxon>asterids</taxon>
        <taxon>lamiids</taxon>
        <taxon>Lamiales</taxon>
        <taxon>Gesneriaceae</taxon>
        <taxon>Didymocarpoideae</taxon>
        <taxon>Trichosporeae</taxon>
        <taxon>Loxocarpinae</taxon>
        <taxon>Dorcoceras</taxon>
    </lineage>
</organism>
<evidence type="ECO:0000313" key="1">
    <source>
        <dbReference type="EMBL" id="KZV06949.1"/>
    </source>
</evidence>
<name>A0A2Z6ZVK6_9LAMI</name>
<reference evidence="1 2" key="1">
    <citation type="journal article" date="2015" name="Proc. Natl. Acad. Sci. U.S.A.">
        <title>The resurrection genome of Boea hygrometrica: A blueprint for survival of dehydration.</title>
        <authorList>
            <person name="Xiao L."/>
            <person name="Yang G."/>
            <person name="Zhang L."/>
            <person name="Yang X."/>
            <person name="Zhao S."/>
            <person name="Ji Z."/>
            <person name="Zhou Q."/>
            <person name="Hu M."/>
            <person name="Wang Y."/>
            <person name="Chen M."/>
            <person name="Xu Y."/>
            <person name="Jin H."/>
            <person name="Xiao X."/>
            <person name="Hu G."/>
            <person name="Bao F."/>
            <person name="Hu Y."/>
            <person name="Wan P."/>
            <person name="Li L."/>
            <person name="Deng X."/>
            <person name="Kuang T."/>
            <person name="Xiang C."/>
            <person name="Zhu J.K."/>
            <person name="Oliver M.J."/>
            <person name="He Y."/>
        </authorList>
    </citation>
    <scope>NUCLEOTIDE SEQUENCE [LARGE SCALE GENOMIC DNA]</scope>
    <source>
        <strain evidence="2">cv. XS01</strain>
    </source>
</reference>
<dbReference type="AlphaFoldDB" id="A0A2Z6ZVK6"/>
<sequence length="59" mass="6858">MIKQTQIYDIHRAFNGIPCWQLVPGSDQFLEETGTSRLIVVDYINPVHDQKRDSFVSLH</sequence>
<dbReference type="Proteomes" id="UP000250235">
    <property type="component" value="Unassembled WGS sequence"/>
</dbReference>
<evidence type="ECO:0000313" key="2">
    <source>
        <dbReference type="Proteomes" id="UP000250235"/>
    </source>
</evidence>
<protein>
    <submittedName>
        <fullName evidence="1">Uncharacterized protein</fullName>
    </submittedName>
</protein>
<gene>
    <name evidence="1" type="ORF">F511_45569</name>
</gene>
<accession>A0A2Z6ZVK6</accession>
<keyword evidence="2" id="KW-1185">Reference proteome</keyword>
<dbReference type="EMBL" id="KV050731">
    <property type="protein sequence ID" value="KZV06949.1"/>
    <property type="molecule type" value="Genomic_DNA"/>
</dbReference>